<gene>
    <name evidence="1" type="ORF">HPB50_014642</name>
</gene>
<evidence type="ECO:0000313" key="2">
    <source>
        <dbReference type="Proteomes" id="UP000821845"/>
    </source>
</evidence>
<dbReference type="EMBL" id="CM023488">
    <property type="protein sequence ID" value="KAH6924292.1"/>
    <property type="molecule type" value="Genomic_DNA"/>
</dbReference>
<dbReference type="Proteomes" id="UP000821845">
    <property type="component" value="Chromosome 8"/>
</dbReference>
<reference evidence="1" key="1">
    <citation type="submission" date="2020-05" db="EMBL/GenBank/DDBJ databases">
        <title>Large-scale comparative analyses of tick genomes elucidate their genetic diversity and vector capacities.</title>
        <authorList>
            <person name="Jia N."/>
            <person name="Wang J."/>
            <person name="Shi W."/>
            <person name="Du L."/>
            <person name="Sun Y."/>
            <person name="Zhan W."/>
            <person name="Jiang J."/>
            <person name="Wang Q."/>
            <person name="Zhang B."/>
            <person name="Ji P."/>
            <person name="Sakyi L.B."/>
            <person name="Cui X."/>
            <person name="Yuan T."/>
            <person name="Jiang B."/>
            <person name="Yang W."/>
            <person name="Lam T.T.-Y."/>
            <person name="Chang Q."/>
            <person name="Ding S."/>
            <person name="Wang X."/>
            <person name="Zhu J."/>
            <person name="Ruan X."/>
            <person name="Zhao L."/>
            <person name="Wei J."/>
            <person name="Que T."/>
            <person name="Du C."/>
            <person name="Cheng J."/>
            <person name="Dai P."/>
            <person name="Han X."/>
            <person name="Huang E."/>
            <person name="Gao Y."/>
            <person name="Liu J."/>
            <person name="Shao H."/>
            <person name="Ye R."/>
            <person name="Li L."/>
            <person name="Wei W."/>
            <person name="Wang X."/>
            <person name="Wang C."/>
            <person name="Yang T."/>
            <person name="Huo Q."/>
            <person name="Li W."/>
            <person name="Guo W."/>
            <person name="Chen H."/>
            <person name="Zhou L."/>
            <person name="Ni X."/>
            <person name="Tian J."/>
            <person name="Zhou Y."/>
            <person name="Sheng Y."/>
            <person name="Liu T."/>
            <person name="Pan Y."/>
            <person name="Xia L."/>
            <person name="Li J."/>
            <person name="Zhao F."/>
            <person name="Cao W."/>
        </authorList>
    </citation>
    <scope>NUCLEOTIDE SEQUENCE</scope>
    <source>
        <strain evidence="1">Hyas-2018</strain>
    </source>
</reference>
<organism evidence="1 2">
    <name type="scientific">Hyalomma asiaticum</name>
    <name type="common">Tick</name>
    <dbReference type="NCBI Taxonomy" id="266040"/>
    <lineage>
        <taxon>Eukaryota</taxon>
        <taxon>Metazoa</taxon>
        <taxon>Ecdysozoa</taxon>
        <taxon>Arthropoda</taxon>
        <taxon>Chelicerata</taxon>
        <taxon>Arachnida</taxon>
        <taxon>Acari</taxon>
        <taxon>Parasitiformes</taxon>
        <taxon>Ixodida</taxon>
        <taxon>Ixodoidea</taxon>
        <taxon>Ixodidae</taxon>
        <taxon>Hyalomminae</taxon>
        <taxon>Hyalomma</taxon>
    </lineage>
</organism>
<keyword evidence="2" id="KW-1185">Reference proteome</keyword>
<name>A0ACB7RTS1_HYAAI</name>
<comment type="caution">
    <text evidence="1">The sequence shown here is derived from an EMBL/GenBank/DDBJ whole genome shotgun (WGS) entry which is preliminary data.</text>
</comment>
<evidence type="ECO:0000313" key="1">
    <source>
        <dbReference type="EMBL" id="KAH6924292.1"/>
    </source>
</evidence>
<sequence>MECRDERALCAPSPAASPLSTLYLAVDERTGILGHNLNPTSATAKLYDLLDEGFFMLNELTTTFPYYLYISTPMWRRWSRGGDELTRKAKEYSVKPCSLVLLDEVATPDEVAATLKEGTKFSIPPKIPMHELAAINRKLANKAGEDSERRLLDVMRIVMRELL</sequence>
<protein>
    <submittedName>
        <fullName evidence="1">Uncharacterized protein</fullName>
    </submittedName>
</protein>
<accession>A0ACB7RTS1</accession>
<proteinExistence type="predicted"/>